<comment type="caution">
    <text evidence="9">The sequence shown here is derived from an EMBL/GenBank/DDBJ whole genome shotgun (WGS) entry which is preliminary data.</text>
</comment>
<dbReference type="PANTHER" id="PTHR30151:SF16">
    <property type="entry name" value="ABC TRANSPORTER PERMEASE PROTEIN"/>
    <property type="match status" value="1"/>
</dbReference>
<dbReference type="EMBL" id="NPEU01000548">
    <property type="protein sequence ID" value="RAI30964.1"/>
    <property type="molecule type" value="Genomic_DNA"/>
</dbReference>
<keyword evidence="4 7" id="KW-0812">Transmembrane</keyword>
<evidence type="ECO:0000256" key="7">
    <source>
        <dbReference type="RuleBase" id="RU363032"/>
    </source>
</evidence>
<feature type="transmembrane region" description="Helical" evidence="7">
    <location>
        <begin position="155"/>
        <end position="176"/>
    </location>
</feature>
<evidence type="ECO:0000256" key="4">
    <source>
        <dbReference type="ARBA" id="ARBA00022692"/>
    </source>
</evidence>
<reference evidence="9 10" key="1">
    <citation type="submission" date="2017-07" db="EMBL/GenBank/DDBJ databases">
        <title>Draft Genome Sequences of Select Purple Nonsulfur Bacteria.</title>
        <authorList>
            <person name="Lasarre B."/>
            <person name="Mckinlay J.B."/>
        </authorList>
    </citation>
    <scope>NUCLEOTIDE SEQUENCE [LARGE SCALE GENOMIC DNA]</scope>
    <source>
        <strain evidence="9 10">DSM 11907</strain>
    </source>
</reference>
<dbReference type="AlphaFoldDB" id="A0A327JZE1"/>
<evidence type="ECO:0000256" key="3">
    <source>
        <dbReference type="ARBA" id="ARBA00022475"/>
    </source>
</evidence>
<protein>
    <recommendedName>
        <fullName evidence="8">ABC transmembrane type-1 domain-containing protein</fullName>
    </recommendedName>
</protein>
<dbReference type="Proteomes" id="UP000248863">
    <property type="component" value="Unassembled WGS sequence"/>
</dbReference>
<feature type="domain" description="ABC transmembrane type-1" evidence="8">
    <location>
        <begin position="91"/>
        <end position="273"/>
    </location>
</feature>
<evidence type="ECO:0000256" key="2">
    <source>
        <dbReference type="ARBA" id="ARBA00022448"/>
    </source>
</evidence>
<dbReference type="Gene3D" id="1.10.3720.10">
    <property type="entry name" value="MetI-like"/>
    <property type="match status" value="1"/>
</dbReference>
<feature type="non-terminal residue" evidence="9">
    <location>
        <position position="1"/>
    </location>
</feature>
<keyword evidence="2 7" id="KW-0813">Transport</keyword>
<dbReference type="RefSeq" id="WP_111360067.1">
    <property type="nucleotide sequence ID" value="NZ_NPEU01000548.1"/>
</dbReference>
<keyword evidence="5 7" id="KW-1133">Transmembrane helix</keyword>
<evidence type="ECO:0000256" key="1">
    <source>
        <dbReference type="ARBA" id="ARBA00004651"/>
    </source>
</evidence>
<feature type="transmembrane region" description="Helical" evidence="7">
    <location>
        <begin position="222"/>
        <end position="244"/>
    </location>
</feature>
<evidence type="ECO:0000313" key="10">
    <source>
        <dbReference type="Proteomes" id="UP000248863"/>
    </source>
</evidence>
<evidence type="ECO:0000256" key="5">
    <source>
        <dbReference type="ARBA" id="ARBA00022989"/>
    </source>
</evidence>
<feature type="transmembrane region" description="Helical" evidence="7">
    <location>
        <begin position="37"/>
        <end position="54"/>
    </location>
</feature>
<dbReference type="OrthoDB" id="9799271at2"/>
<accession>A0A327JZE1</accession>
<sequence>YSGLPAFTEPYRKGWQLAVEEINAKSGRPARRRRDPLWIRALPTLSVVLFLALWEAAVRAGEVAPIILPAPSSIARYLVAMIVDGTLPYNLAVTFARIMAGFVVAGLLGVLVGVLMGMSRIAAKVLDPWIAALYPLPKISLIPLLIIWLGTGEAYILTISAVTAFFPVVISTFAGIRQTSQEFVKAARDLGASTRQIQVHVVIPAAIPSIFSGLHLGMGVTIILVVAAEMIGGSNQSGMGYLLIRYGQVMETEKVFAALVVLAVFGGVIIKAQQAIDRIVAPWAFGKH</sequence>
<proteinExistence type="inferred from homology"/>
<dbReference type="GO" id="GO:0055085">
    <property type="term" value="P:transmembrane transport"/>
    <property type="evidence" value="ECO:0007669"/>
    <property type="project" value="InterPro"/>
</dbReference>
<dbReference type="SUPFAM" id="SSF161098">
    <property type="entry name" value="MetI-like"/>
    <property type="match status" value="1"/>
</dbReference>
<evidence type="ECO:0000259" key="8">
    <source>
        <dbReference type="PROSITE" id="PS50928"/>
    </source>
</evidence>
<dbReference type="InterPro" id="IPR035906">
    <property type="entry name" value="MetI-like_sf"/>
</dbReference>
<feature type="transmembrane region" description="Helical" evidence="7">
    <location>
        <begin position="95"/>
        <end position="117"/>
    </location>
</feature>
<gene>
    <name evidence="9" type="ORF">CH338_26725</name>
</gene>
<comment type="similarity">
    <text evidence="7">Belongs to the binding-protein-dependent transport system permease family.</text>
</comment>
<dbReference type="GO" id="GO:0005886">
    <property type="term" value="C:plasma membrane"/>
    <property type="evidence" value="ECO:0007669"/>
    <property type="project" value="UniProtKB-SubCell"/>
</dbReference>
<dbReference type="PROSITE" id="PS50928">
    <property type="entry name" value="ABC_TM1"/>
    <property type="match status" value="1"/>
</dbReference>
<keyword evidence="3" id="KW-1003">Cell membrane</keyword>
<feature type="transmembrane region" description="Helical" evidence="7">
    <location>
        <begin position="256"/>
        <end position="276"/>
    </location>
</feature>
<comment type="subcellular location">
    <subcellularLocation>
        <location evidence="1 7">Cell membrane</location>
        <topology evidence="1 7">Multi-pass membrane protein</topology>
    </subcellularLocation>
</comment>
<keyword evidence="10" id="KW-1185">Reference proteome</keyword>
<dbReference type="PANTHER" id="PTHR30151">
    <property type="entry name" value="ALKANE SULFONATE ABC TRANSPORTER-RELATED, MEMBRANE SUBUNIT"/>
    <property type="match status" value="1"/>
</dbReference>
<keyword evidence="6 7" id="KW-0472">Membrane</keyword>
<dbReference type="Pfam" id="PF00528">
    <property type="entry name" value="BPD_transp_1"/>
    <property type="match status" value="1"/>
</dbReference>
<feature type="transmembrane region" description="Helical" evidence="7">
    <location>
        <begin position="129"/>
        <end position="149"/>
    </location>
</feature>
<dbReference type="CDD" id="cd06261">
    <property type="entry name" value="TM_PBP2"/>
    <property type="match status" value="1"/>
</dbReference>
<name>A0A327JZE1_9BRAD</name>
<evidence type="ECO:0000256" key="6">
    <source>
        <dbReference type="ARBA" id="ARBA00023136"/>
    </source>
</evidence>
<dbReference type="InterPro" id="IPR000515">
    <property type="entry name" value="MetI-like"/>
</dbReference>
<evidence type="ECO:0000313" key="9">
    <source>
        <dbReference type="EMBL" id="RAI30964.1"/>
    </source>
</evidence>
<organism evidence="9 10">
    <name type="scientific">Rhodoplanes elegans</name>
    <dbReference type="NCBI Taxonomy" id="29408"/>
    <lineage>
        <taxon>Bacteria</taxon>
        <taxon>Pseudomonadati</taxon>
        <taxon>Pseudomonadota</taxon>
        <taxon>Alphaproteobacteria</taxon>
        <taxon>Hyphomicrobiales</taxon>
        <taxon>Nitrobacteraceae</taxon>
        <taxon>Rhodoplanes</taxon>
    </lineage>
</organism>